<evidence type="ECO:0000313" key="2">
    <source>
        <dbReference type="EMBL" id="EZQ11421.1"/>
    </source>
</evidence>
<dbReference type="InterPro" id="IPR029063">
    <property type="entry name" value="SAM-dependent_MTases_sf"/>
</dbReference>
<dbReference type="EMBL" id="JFZT01000015">
    <property type="protein sequence ID" value="EZQ11421.1"/>
    <property type="molecule type" value="Genomic_DNA"/>
</dbReference>
<evidence type="ECO:0000259" key="1">
    <source>
        <dbReference type="Pfam" id="PF05050"/>
    </source>
</evidence>
<reference evidence="2 3" key="1">
    <citation type="submission" date="2014-03" db="EMBL/GenBank/DDBJ databases">
        <title>Draft genome sequence of the novel thermoacidophilic archaea Acidianus copahuensis ALE1 strain, isolated from Copahue volcanic area in Neuquen Argentina.</title>
        <authorList>
            <person name="Urbieta M.S."/>
            <person name="Rascovan N."/>
            <person name="Castro C."/>
            <person name="Revale S."/>
            <person name="Giaveno M.A."/>
            <person name="Vazquez M.P."/>
            <person name="Donati E.R."/>
        </authorList>
    </citation>
    <scope>NUCLEOTIDE SEQUENCE [LARGE SCALE GENOMIC DNA]</scope>
    <source>
        <strain evidence="2 3">ALE1</strain>
    </source>
</reference>
<dbReference type="OrthoDB" id="275825at2157"/>
<gene>
    <name evidence="2" type="ORF">CM19_01130</name>
</gene>
<evidence type="ECO:0000313" key="3">
    <source>
        <dbReference type="Proteomes" id="UP000024332"/>
    </source>
</evidence>
<dbReference type="PANTHER" id="PTHR34203">
    <property type="entry name" value="METHYLTRANSFERASE, FKBM FAMILY PROTEIN"/>
    <property type="match status" value="1"/>
</dbReference>
<dbReference type="CDD" id="cd00371">
    <property type="entry name" value="HMA"/>
    <property type="match status" value="1"/>
</dbReference>
<comment type="caution">
    <text evidence="2">The sequence shown here is derived from an EMBL/GenBank/DDBJ whole genome shotgun (WGS) entry which is preliminary data.</text>
</comment>
<feature type="domain" description="Methyltransferase FkbM" evidence="1">
    <location>
        <begin position="180"/>
        <end position="331"/>
    </location>
</feature>
<dbReference type="GO" id="GO:0046872">
    <property type="term" value="F:metal ion binding"/>
    <property type="evidence" value="ECO:0007669"/>
    <property type="project" value="InterPro"/>
</dbReference>
<dbReference type="NCBIfam" id="TIGR01444">
    <property type="entry name" value="fkbM_fam"/>
    <property type="match status" value="1"/>
</dbReference>
<dbReference type="InterPro" id="IPR006342">
    <property type="entry name" value="FkbM_mtfrase"/>
</dbReference>
<dbReference type="PANTHER" id="PTHR34203:SF15">
    <property type="entry name" value="SLL1173 PROTEIN"/>
    <property type="match status" value="1"/>
</dbReference>
<dbReference type="STRING" id="1160895.CM19_01130"/>
<dbReference type="Pfam" id="PF05050">
    <property type="entry name" value="Methyltransf_21"/>
    <property type="match status" value="1"/>
</dbReference>
<dbReference type="InterPro" id="IPR006121">
    <property type="entry name" value="HMA_dom"/>
</dbReference>
<dbReference type="Proteomes" id="UP000024332">
    <property type="component" value="Unassembled WGS sequence"/>
</dbReference>
<dbReference type="InterPro" id="IPR052514">
    <property type="entry name" value="SAM-dependent_MTase"/>
</dbReference>
<dbReference type="SUPFAM" id="SSF53335">
    <property type="entry name" value="S-adenosyl-L-methionine-dependent methyltransferases"/>
    <property type="match status" value="1"/>
</dbReference>
<keyword evidence="3" id="KW-1185">Reference proteome</keyword>
<organism evidence="2 3">
    <name type="scientific">Candidatus Acidianus copahuensis</name>
    <dbReference type="NCBI Taxonomy" id="1160895"/>
    <lineage>
        <taxon>Archaea</taxon>
        <taxon>Thermoproteota</taxon>
        <taxon>Thermoprotei</taxon>
        <taxon>Sulfolobales</taxon>
        <taxon>Sulfolobaceae</taxon>
        <taxon>Acidianus</taxon>
    </lineage>
</organism>
<proteinExistence type="predicted"/>
<dbReference type="AlphaFoldDB" id="A0A031LUB9"/>
<accession>A0A031LUB9</accession>
<sequence>MNLEDVISTINQLRHTYRNWLGLTFKMALYKFRLTKIAKATGVLRDGLLVNGDYYRLLDLAILIEKLNQLGIPTELQENNIVIRLPSTTLQFKNESDFDIIYNLLSLIYFVIKYGLMIFNEVSELNGNFVRIDTNNMIIESSDGSKFYVRYIDPWTFTETFILKIHDRFIASFKGLKVLDVGAEFGDTSVHFARNGAEVIAIEPVSTNYNALLQNLKLNEGIKVTPIKCAIGEDGEVTMFYKADRIDGSASAFYKSEKKEEMVKSYSLSSLLDMLGLKEVDYLKMDCKGCERYLSVEDLKRVKQLAKIEVTLNNVNELSEILKRIKEAGFKKTYIIYHNPELTTNIFLHNTIYAIR</sequence>
<name>A0A031LUB9_9CREN</name>
<dbReference type="Gene3D" id="3.40.50.150">
    <property type="entry name" value="Vaccinia Virus protein VP39"/>
    <property type="match status" value="1"/>
</dbReference>
<dbReference type="RefSeq" id="WP_048098580.1">
    <property type="nucleotide sequence ID" value="NZ_JFZT01000015.1"/>
</dbReference>
<protein>
    <recommendedName>
        <fullName evidence="1">Methyltransferase FkbM domain-containing protein</fullName>
    </recommendedName>
</protein>